<protein>
    <submittedName>
        <fullName evidence="2">Uncharacterized protein</fullName>
    </submittedName>
</protein>
<reference evidence="2 3" key="1">
    <citation type="submission" date="2017-11" db="EMBL/GenBank/DDBJ databases">
        <title>Genomic Encyclopedia of Type Strains, Phase III (KMG-III): the genomes of soil and plant-associated and newly described type strains.</title>
        <authorList>
            <person name="Whitman W."/>
        </authorList>
    </citation>
    <scope>NUCLEOTIDE SEQUENCE [LARGE SCALE GENOMIC DNA]</scope>
    <source>
        <strain evidence="2 3">CGMCC 1.12274</strain>
    </source>
</reference>
<name>A0A2N0H4T9_9SPHN</name>
<comment type="caution">
    <text evidence="2">The sequence shown here is derived from an EMBL/GenBank/DDBJ whole genome shotgun (WGS) entry which is preliminary data.</text>
</comment>
<keyword evidence="3" id="KW-1185">Reference proteome</keyword>
<proteinExistence type="predicted"/>
<dbReference type="EMBL" id="PHUF01000005">
    <property type="protein sequence ID" value="PKB13947.1"/>
    <property type="molecule type" value="Genomic_DNA"/>
</dbReference>
<accession>A0A2N0H4T9</accession>
<organism evidence="2 3">
    <name type="scientific">Novosphingobium kunmingense</name>
    <dbReference type="NCBI Taxonomy" id="1211806"/>
    <lineage>
        <taxon>Bacteria</taxon>
        <taxon>Pseudomonadati</taxon>
        <taxon>Pseudomonadota</taxon>
        <taxon>Alphaproteobacteria</taxon>
        <taxon>Sphingomonadales</taxon>
        <taxon>Sphingomonadaceae</taxon>
        <taxon>Novosphingobium</taxon>
    </lineage>
</organism>
<dbReference type="AlphaFoldDB" id="A0A2N0H4T9"/>
<dbReference type="RefSeq" id="WP_157812565.1">
    <property type="nucleotide sequence ID" value="NZ_PHUF01000005.1"/>
</dbReference>
<feature type="signal peptide" evidence="1">
    <location>
        <begin position="1"/>
        <end position="22"/>
    </location>
</feature>
<evidence type="ECO:0000313" key="3">
    <source>
        <dbReference type="Proteomes" id="UP000232587"/>
    </source>
</evidence>
<dbReference type="Proteomes" id="UP000232587">
    <property type="component" value="Unassembled WGS sequence"/>
</dbReference>
<sequence length="175" mass="18565">MRLSYLAVMSGVCLAVAAPSLAKDKGKDDPVPTPAVFQAVIDCKAIAAAEARLACYDSTVAAMGRAKDAEALVVTDTGAIREARRGLFGISLPKLKLFGGGEEVNEIEGKITAVRSSNDGMAIFVLEDGARWRQTEGRHQFAKPGQTIKVRRASMGGFMANIDGQPGVRVVRMVN</sequence>
<evidence type="ECO:0000313" key="2">
    <source>
        <dbReference type="EMBL" id="PKB13947.1"/>
    </source>
</evidence>
<dbReference type="OrthoDB" id="7596780at2"/>
<evidence type="ECO:0000256" key="1">
    <source>
        <dbReference type="SAM" id="SignalP"/>
    </source>
</evidence>
<feature type="chain" id="PRO_5014690002" evidence="1">
    <location>
        <begin position="23"/>
        <end position="175"/>
    </location>
</feature>
<keyword evidence="1" id="KW-0732">Signal</keyword>
<gene>
    <name evidence="2" type="ORF">B0I00_2575</name>
</gene>